<accession>A0A7D5ZGY1</accession>
<evidence type="ECO:0000313" key="4">
    <source>
        <dbReference type="Proteomes" id="UP000510822"/>
    </source>
</evidence>
<reference evidence="3 4" key="1">
    <citation type="journal article" date="2016" name="Int. J. Syst. Evol. Microbiol.">
        <title>Chitinibacter fontanus sp. nov., isolated from a spring.</title>
        <authorList>
            <person name="Sheu S.Y."/>
            <person name="Li Y.S."/>
            <person name="Young C.C."/>
            <person name="Chen W.M."/>
        </authorList>
    </citation>
    <scope>NUCLEOTIDE SEQUENCE [LARGE SCALE GENOMIC DNA]</scope>
    <source>
        <strain evidence="3 4">STM-7</strain>
    </source>
</reference>
<organism evidence="3 4">
    <name type="scientific">Chitinibacter fontanus</name>
    <dbReference type="NCBI Taxonomy" id="1737446"/>
    <lineage>
        <taxon>Bacteria</taxon>
        <taxon>Pseudomonadati</taxon>
        <taxon>Pseudomonadota</taxon>
        <taxon>Betaproteobacteria</taxon>
        <taxon>Neisseriales</taxon>
        <taxon>Chitinibacteraceae</taxon>
        <taxon>Chitinibacter</taxon>
    </lineage>
</organism>
<feature type="chain" id="PRO_5028904520" evidence="1">
    <location>
        <begin position="23"/>
        <end position="196"/>
    </location>
</feature>
<evidence type="ECO:0000259" key="2">
    <source>
        <dbReference type="Pfam" id="PF07589"/>
    </source>
</evidence>
<dbReference type="InterPro" id="IPR013424">
    <property type="entry name" value="Ice-binding_C"/>
</dbReference>
<evidence type="ECO:0000313" key="3">
    <source>
        <dbReference type="EMBL" id="QLI81667.1"/>
    </source>
</evidence>
<sequence>MKFWKKTTLALALLCATAMAHATAYRVEVDTQSVEQHSGFVYFSLGSLLGSPNIAATISQLRGWQVLGAVDQQDGAVAGGLTSQLTLSNQNNSASSYLAQSVIFGKKLSFVVDFSGDWAGQPSADGTSFSAQLLDKNYDTVLGNASGSIFQIDSAANTPLRFQAAGNVQVAPVPEPETYALLGLGLVALVLRRKRH</sequence>
<feature type="domain" description="Ice-binding protein C-terminal" evidence="2">
    <location>
        <begin position="172"/>
        <end position="194"/>
    </location>
</feature>
<dbReference type="Pfam" id="PF07589">
    <property type="entry name" value="PEP-CTERM"/>
    <property type="match status" value="1"/>
</dbReference>
<gene>
    <name evidence="3" type="ORF">HZU75_09045</name>
</gene>
<feature type="signal peptide" evidence="1">
    <location>
        <begin position="1"/>
        <end position="22"/>
    </location>
</feature>
<dbReference type="RefSeq" id="WP_180305777.1">
    <property type="nucleotide sequence ID" value="NZ_CP058952.1"/>
</dbReference>
<dbReference type="EMBL" id="CP058952">
    <property type="protein sequence ID" value="QLI81667.1"/>
    <property type="molecule type" value="Genomic_DNA"/>
</dbReference>
<dbReference type="Proteomes" id="UP000510822">
    <property type="component" value="Chromosome"/>
</dbReference>
<dbReference type="KEGG" id="cfon:HZU75_09045"/>
<evidence type="ECO:0000256" key="1">
    <source>
        <dbReference type="SAM" id="SignalP"/>
    </source>
</evidence>
<protein>
    <submittedName>
        <fullName evidence="3">NF038129 family PEP-CTERM protein</fullName>
    </submittedName>
</protein>
<dbReference type="NCBIfam" id="TIGR02595">
    <property type="entry name" value="PEP_CTERM"/>
    <property type="match status" value="1"/>
</dbReference>
<name>A0A7D5ZGY1_9NEIS</name>
<proteinExistence type="predicted"/>
<dbReference type="NCBIfam" id="NF038129">
    <property type="entry name" value="PEP_NF038129"/>
    <property type="match status" value="1"/>
</dbReference>
<dbReference type="AlphaFoldDB" id="A0A7D5ZGY1"/>
<keyword evidence="1" id="KW-0732">Signal</keyword>
<keyword evidence="4" id="KW-1185">Reference proteome</keyword>